<dbReference type="EMBL" id="BK015144">
    <property type="protein sequence ID" value="DAD92791.1"/>
    <property type="molecule type" value="Genomic_DNA"/>
</dbReference>
<proteinExistence type="predicted"/>
<name>A0A8S5NEJ4_9CAUD</name>
<sequence>MDWTREGDLTRLHKVFNDPLKSRHERRLAHDTFNKILRQLKDKKLTELRRRLIRANIADDDGAVERITEEIHEYSRRAGYR</sequence>
<reference evidence="1" key="1">
    <citation type="journal article" date="2021" name="Proc. Natl. Acad. Sci. U.S.A.">
        <title>A Catalog of Tens of Thousands of Viruses from Human Metagenomes Reveals Hidden Associations with Chronic Diseases.</title>
        <authorList>
            <person name="Tisza M.J."/>
            <person name="Buck C.B."/>
        </authorList>
    </citation>
    <scope>NUCLEOTIDE SEQUENCE</scope>
    <source>
        <strain evidence="1">CtEFi15</strain>
    </source>
</reference>
<accession>A0A8S5NEJ4</accession>
<organism evidence="1">
    <name type="scientific">Siphoviridae sp. ctEFi15</name>
    <dbReference type="NCBI Taxonomy" id="2826204"/>
    <lineage>
        <taxon>Viruses</taxon>
        <taxon>Duplodnaviria</taxon>
        <taxon>Heunggongvirae</taxon>
        <taxon>Uroviricota</taxon>
        <taxon>Caudoviricetes</taxon>
    </lineage>
</organism>
<protein>
    <submittedName>
        <fullName evidence="1">Uncharacterized protein</fullName>
    </submittedName>
</protein>
<evidence type="ECO:0000313" key="1">
    <source>
        <dbReference type="EMBL" id="DAD92791.1"/>
    </source>
</evidence>